<dbReference type="EMBL" id="CP007142">
    <property type="protein sequence ID" value="AJQ94838.1"/>
    <property type="molecule type" value="Genomic_DNA"/>
</dbReference>
<dbReference type="STRING" id="1445510.YC6258_02800"/>
<evidence type="ECO:0000313" key="2">
    <source>
        <dbReference type="Proteomes" id="UP000032266"/>
    </source>
</evidence>
<dbReference type="Proteomes" id="UP000032266">
    <property type="component" value="Chromosome"/>
</dbReference>
<protein>
    <submittedName>
        <fullName evidence="1">Uncharacterized protein</fullName>
    </submittedName>
</protein>
<proteinExistence type="predicted"/>
<organism evidence="1 2">
    <name type="scientific">Gynuella sunshinyii YC6258</name>
    <dbReference type="NCBI Taxonomy" id="1445510"/>
    <lineage>
        <taxon>Bacteria</taxon>
        <taxon>Pseudomonadati</taxon>
        <taxon>Pseudomonadota</taxon>
        <taxon>Gammaproteobacteria</taxon>
        <taxon>Oceanospirillales</taxon>
        <taxon>Saccharospirillaceae</taxon>
        <taxon>Gynuella</taxon>
    </lineage>
</organism>
<gene>
    <name evidence="1" type="ORF">YC6258_02800</name>
</gene>
<evidence type="ECO:0000313" key="1">
    <source>
        <dbReference type="EMBL" id="AJQ94838.1"/>
    </source>
</evidence>
<keyword evidence="2" id="KW-1185">Reference proteome</keyword>
<dbReference type="HOGENOM" id="CLU_3328479_0_0_6"/>
<accession>A0A0C5VNA1</accession>
<dbReference type="KEGG" id="gsn:YC6258_02800"/>
<dbReference type="AlphaFoldDB" id="A0A0C5VNA1"/>
<reference evidence="1 2" key="1">
    <citation type="submission" date="2014-01" db="EMBL/GenBank/DDBJ databases">
        <title>Full genme sequencing of cellulolytic bacterium Gynuella sunshinyii YC6258T gen. nov., sp. nov.</title>
        <authorList>
            <person name="Khan H."/>
            <person name="Chung E.J."/>
            <person name="Chung Y.R."/>
        </authorList>
    </citation>
    <scope>NUCLEOTIDE SEQUENCE [LARGE SCALE GENOMIC DNA]</scope>
    <source>
        <strain evidence="1 2">YC6258</strain>
    </source>
</reference>
<name>A0A0C5VNA1_9GAMM</name>
<sequence length="38" mass="4219">MESEFIPTGRVMSRGDFYDGDSVTVEVNPLTGEGRLKQ</sequence>